<reference evidence="2" key="1">
    <citation type="submission" date="2015-07" db="EMBL/GenBank/DDBJ databases">
        <title>Annotation of Plasmodium falciparum RAJ116.</title>
        <authorList>
            <consortium name="The Broad Institute Genome Sequencing Platform"/>
            <person name="Volkman S.K."/>
            <person name="Neafsey D.E."/>
            <person name="Dash A.P."/>
            <person name="Chitnis C.E."/>
            <person name="Hartl D.L."/>
            <person name="Young S.K."/>
            <person name="Zeng Q."/>
            <person name="Koehrsen M."/>
            <person name="Alvarado L."/>
            <person name="Berlin A."/>
            <person name="Borenstein D."/>
            <person name="Chapman S.B."/>
            <person name="Chen Z."/>
            <person name="Engels R."/>
            <person name="Freedman E."/>
            <person name="Gellesch M."/>
            <person name="Goldberg J."/>
            <person name="Griggs A."/>
            <person name="Gujja S."/>
            <person name="Heilman E.R."/>
            <person name="Heiman D.I."/>
            <person name="Howarth C."/>
            <person name="Jen D."/>
            <person name="Larson L."/>
            <person name="Mehta T."/>
            <person name="Neiman D."/>
            <person name="Park D."/>
            <person name="Pearson M."/>
            <person name="Roberts A."/>
            <person name="Saif S."/>
            <person name="Shea T."/>
            <person name="Shenoy N."/>
            <person name="Sisk P."/>
            <person name="Stolte C."/>
            <person name="Sykes S."/>
            <person name="Walk T."/>
            <person name="White J."/>
            <person name="Yandava C."/>
            <person name="Haas B."/>
            <person name="Henn M.R."/>
            <person name="Nusbaum C."/>
            <person name="Birren B."/>
        </authorList>
    </citation>
    <scope>NUCLEOTIDE SEQUENCE [LARGE SCALE GENOMIC DNA]</scope>
    <source>
        <strain evidence="2">RAJ116</strain>
    </source>
</reference>
<gene>
    <name evidence="1" type="ORF">PFLG_03103</name>
</gene>
<proteinExistence type="predicted"/>
<reference evidence="2" key="2">
    <citation type="submission" date="2015-07" db="EMBL/GenBank/DDBJ databases">
        <title>The genome sequence of Plasmodium falciparum RAJ116.</title>
        <authorList>
            <consortium name="The Broad Institute Genome Sequencing Platform"/>
            <person name="Volkman S.K."/>
            <person name="Neafsey D.E."/>
            <person name="Dash A.P."/>
            <person name="Chitnis C.E."/>
            <person name="Hartl D.L."/>
            <person name="Young S.K."/>
            <person name="Kodira C.D."/>
            <person name="Zeng Q."/>
            <person name="Koehrsen M."/>
            <person name="Godfrey P."/>
            <person name="Alvarado L."/>
            <person name="Berlin A."/>
            <person name="Borenstein D."/>
            <person name="Chen Z."/>
            <person name="Engels R."/>
            <person name="Freedman E."/>
            <person name="Gellesch M."/>
            <person name="Goldberg J."/>
            <person name="Griggs A."/>
            <person name="Gujja S."/>
            <person name="Heiman D."/>
            <person name="Hepburn T."/>
            <person name="Howarth C."/>
            <person name="Jen D."/>
            <person name="Larson L."/>
            <person name="Lewis B."/>
            <person name="Mehta T."/>
            <person name="Park D."/>
            <person name="Pearson M."/>
            <person name="Roberts A."/>
            <person name="Saif S."/>
            <person name="Shea T."/>
            <person name="Shenoy N."/>
            <person name="Sisk P."/>
            <person name="Stolte C."/>
            <person name="Sykes S."/>
            <person name="Walk T."/>
            <person name="White J."/>
            <person name="Yandava C."/>
            <person name="Wirth D.F."/>
            <person name="Nusbaum C."/>
            <person name="Birren B."/>
        </authorList>
    </citation>
    <scope>NUCLEOTIDE SEQUENCE [LARGE SCALE GENOMIC DNA]</scope>
    <source>
        <strain evidence="2">RAJ116</strain>
    </source>
</reference>
<protein>
    <submittedName>
        <fullName evidence="1">Uncharacterized protein</fullName>
    </submittedName>
</protein>
<dbReference type="AlphaFoldDB" id="A0A0L0D115"/>
<dbReference type="EMBL" id="GG664898">
    <property type="protein sequence ID" value="KNC38121.1"/>
    <property type="molecule type" value="Genomic_DNA"/>
</dbReference>
<sequence>MSFFYNNLKIRNDMIRNNDYNINNYIYDVYISKLIFVMVNIYNEHSMNNNNNNSNEYIINNTQNMYMIKNIYSSNSYEDGILNNKEYNHASLIKSKRDNKLLCYNKCIRRHKKIKPYERSNKENCYMNVLNLVNNIRNLRISKIKRKKKRINIIMRRKKKRKRKKKRSMIILNNDKNYSINRNNCSNNNYMDNKIYNILLKNNKIIYMKYDDTINGEESKNKTKLFDMLKYLSSIKYKSNNNILCPLIKINTDKNEYNKKNIINYLNFDRTIYFIFNQIKKLIKKLKNIFISRNIIYYRYFKNITYTNICKYKYYISNYVISFYYNYLHNDYFHSQNCF</sequence>
<accession>A0A0L0D115</accession>
<organism evidence="1 2">
    <name type="scientific">Plasmodium falciparum RAJ116</name>
    <dbReference type="NCBI Taxonomy" id="580058"/>
    <lineage>
        <taxon>Eukaryota</taxon>
        <taxon>Sar</taxon>
        <taxon>Alveolata</taxon>
        <taxon>Apicomplexa</taxon>
        <taxon>Aconoidasida</taxon>
        <taxon>Haemosporida</taxon>
        <taxon>Plasmodiidae</taxon>
        <taxon>Plasmodium</taxon>
        <taxon>Plasmodium (Laverania)</taxon>
    </lineage>
</organism>
<evidence type="ECO:0000313" key="2">
    <source>
        <dbReference type="Proteomes" id="UP000054566"/>
    </source>
</evidence>
<dbReference type="OrthoDB" id="372210at2759"/>
<name>A0A0L0D115_PLAFA</name>
<evidence type="ECO:0000313" key="1">
    <source>
        <dbReference type="EMBL" id="KNC38121.1"/>
    </source>
</evidence>
<dbReference type="Proteomes" id="UP000054566">
    <property type="component" value="Unassembled WGS sequence"/>
</dbReference>